<name>A0A6L2KHR3_TANCI</name>
<proteinExistence type="predicted"/>
<protein>
    <submittedName>
        <fullName evidence="2">Uncharacterized protein</fullName>
    </submittedName>
</protein>
<evidence type="ECO:0000313" key="2">
    <source>
        <dbReference type="EMBL" id="GEU47414.1"/>
    </source>
</evidence>
<dbReference type="EMBL" id="BKCJ010002268">
    <property type="protein sequence ID" value="GEU47414.1"/>
    <property type="molecule type" value="Genomic_DNA"/>
</dbReference>
<reference evidence="2" key="1">
    <citation type="journal article" date="2019" name="Sci. Rep.">
        <title>Draft genome of Tanacetum cinerariifolium, the natural source of mosquito coil.</title>
        <authorList>
            <person name="Yamashiro T."/>
            <person name="Shiraishi A."/>
            <person name="Satake H."/>
            <person name="Nakayama K."/>
        </authorList>
    </citation>
    <scope>NUCLEOTIDE SEQUENCE</scope>
</reference>
<gene>
    <name evidence="2" type="ORF">Tci_019392</name>
</gene>
<organism evidence="2">
    <name type="scientific">Tanacetum cinerariifolium</name>
    <name type="common">Dalmatian daisy</name>
    <name type="synonym">Chrysanthemum cinerariifolium</name>
    <dbReference type="NCBI Taxonomy" id="118510"/>
    <lineage>
        <taxon>Eukaryota</taxon>
        <taxon>Viridiplantae</taxon>
        <taxon>Streptophyta</taxon>
        <taxon>Embryophyta</taxon>
        <taxon>Tracheophyta</taxon>
        <taxon>Spermatophyta</taxon>
        <taxon>Magnoliopsida</taxon>
        <taxon>eudicotyledons</taxon>
        <taxon>Gunneridae</taxon>
        <taxon>Pentapetalae</taxon>
        <taxon>asterids</taxon>
        <taxon>campanulids</taxon>
        <taxon>Asterales</taxon>
        <taxon>Asteraceae</taxon>
        <taxon>Asteroideae</taxon>
        <taxon>Anthemideae</taxon>
        <taxon>Anthemidinae</taxon>
        <taxon>Tanacetum</taxon>
    </lineage>
</organism>
<feature type="region of interest" description="Disordered" evidence="1">
    <location>
        <begin position="1"/>
        <end position="21"/>
    </location>
</feature>
<evidence type="ECO:0000256" key="1">
    <source>
        <dbReference type="SAM" id="MobiDB-lite"/>
    </source>
</evidence>
<feature type="compositionally biased region" description="Polar residues" evidence="1">
    <location>
        <begin position="1"/>
        <end position="17"/>
    </location>
</feature>
<comment type="caution">
    <text evidence="2">The sequence shown here is derived from an EMBL/GenBank/DDBJ whole genome shotgun (WGS) entry which is preliminary data.</text>
</comment>
<sequence length="291" mass="34013">MALRNQTSLDANLQISPDANEPIPSTVEGADLDDVIVIPSVDGEADINEPIPLPVEDADVEANSDTNINSHIIDVHVEARARTSNLDRIWVDLIRKEIKSLLDIIDAAEHRIERDTNVVEGLMKLILQNMKDIAKWMEQTRNLVIRQRVEDFQLGTESYQTQLNLTKPRWDATGFEYNHDFTVIESPRSVSFRDKYVVQMIMWFNKIHKFSDGTLRQIDEALDYRVKEFNVNRMNPSLNTRFWTKKYVDRSKEFMFAIQKRLKTRRIFRNLESFVGGRVREGDYRLLQRTE</sequence>
<dbReference type="AlphaFoldDB" id="A0A6L2KHR3"/>
<accession>A0A6L2KHR3</accession>